<evidence type="ECO:0000313" key="2">
    <source>
        <dbReference type="Proteomes" id="UP000830671"/>
    </source>
</evidence>
<dbReference type="KEGG" id="clup:CLUP02_16973"/>
<dbReference type="RefSeq" id="XP_049153037.1">
    <property type="nucleotide sequence ID" value="XM_049295890.1"/>
</dbReference>
<sequence length="428" mass="47431">MLDRTVDEASRICPAQRAVSHEGLARIVAAENSSCPISKPFLARIVINIPRILAFLLVTTHDIGSISLDNLQNSSQQPPISVFPLRTFPKYTGMNDPLSDCGQVQAGLESCGDLGGPSLAAGSMLNEESGDGSARRIHLDLHVFVGGPSYGFVSLNEPFTLTSAWFQTLTKEARGPTSHTGIAAFIAQHRNDGNQSQPGREVQMSVNFIPASYLTLMPDVSFHTTGSVPASFHELPQQTHLLESLSSFWSRWVHPILTFHLLGVEIQAPSSCSRCRPRRELQAFILPAAYNATEHPVLEIRMAANTPHGYRSITEYIPRDDQTDAIFRAAAYHRKDYCRSVIWFAPREHVVVRPSLATPFYRRSNTGLGSLDRLPLELLHDVILHLDMRSLSSYHQLHTSYTLLGPLVCIQAAHKRNCESSFVMELLT</sequence>
<protein>
    <recommendedName>
        <fullName evidence="3">F-box domain-containing protein</fullName>
    </recommendedName>
</protein>
<dbReference type="GeneID" id="73350900"/>
<organism evidence="1 2">
    <name type="scientific">Colletotrichum lupini</name>
    <dbReference type="NCBI Taxonomy" id="145971"/>
    <lineage>
        <taxon>Eukaryota</taxon>
        <taxon>Fungi</taxon>
        <taxon>Dikarya</taxon>
        <taxon>Ascomycota</taxon>
        <taxon>Pezizomycotina</taxon>
        <taxon>Sordariomycetes</taxon>
        <taxon>Hypocreomycetidae</taxon>
        <taxon>Glomerellales</taxon>
        <taxon>Glomerellaceae</taxon>
        <taxon>Colletotrichum</taxon>
        <taxon>Colletotrichum acutatum species complex</taxon>
    </lineage>
</organism>
<reference evidence="1" key="1">
    <citation type="journal article" date="2021" name="Mol. Plant Microbe Interact.">
        <title>Complete Genome Sequence of the Plant-Pathogenic Fungus Colletotrichum lupini.</title>
        <authorList>
            <person name="Baroncelli R."/>
            <person name="Pensec F."/>
            <person name="Da Lio D."/>
            <person name="Boufleur T."/>
            <person name="Vicente I."/>
            <person name="Sarrocco S."/>
            <person name="Picot A."/>
            <person name="Baraldi E."/>
            <person name="Sukno S."/>
            <person name="Thon M."/>
            <person name="Le Floch G."/>
        </authorList>
    </citation>
    <scope>NUCLEOTIDE SEQUENCE</scope>
    <source>
        <strain evidence="1">IMI 504893</strain>
    </source>
</reference>
<evidence type="ECO:0008006" key="3">
    <source>
        <dbReference type="Google" id="ProtNLM"/>
    </source>
</evidence>
<dbReference type="Proteomes" id="UP000830671">
    <property type="component" value="Chromosome 9"/>
</dbReference>
<gene>
    <name evidence="1" type="ORF">CLUP02_16973</name>
</gene>
<dbReference type="AlphaFoldDB" id="A0A9Q8T8X4"/>
<dbReference type="EMBL" id="CP019481">
    <property type="protein sequence ID" value="UQC91438.1"/>
    <property type="molecule type" value="Genomic_DNA"/>
</dbReference>
<keyword evidence="2" id="KW-1185">Reference proteome</keyword>
<proteinExistence type="predicted"/>
<accession>A0A9Q8T8X4</accession>
<evidence type="ECO:0000313" key="1">
    <source>
        <dbReference type="EMBL" id="UQC91438.1"/>
    </source>
</evidence>
<name>A0A9Q8T8X4_9PEZI</name>